<dbReference type="RefSeq" id="WP_184694316.1">
    <property type="nucleotide sequence ID" value="NZ_JACHJN010000008.1"/>
</dbReference>
<keyword evidence="7" id="KW-1185">Reference proteome</keyword>
<dbReference type="InterPro" id="IPR001680">
    <property type="entry name" value="WD40_rpt"/>
</dbReference>
<evidence type="ECO:0000259" key="5">
    <source>
        <dbReference type="Pfam" id="PF20703"/>
    </source>
</evidence>
<accession>A0A841CMN0</accession>
<dbReference type="CDD" id="cd00200">
    <property type="entry name" value="WD40"/>
    <property type="match status" value="2"/>
</dbReference>
<dbReference type="InterPro" id="IPR027417">
    <property type="entry name" value="P-loop_NTPase"/>
</dbReference>
<dbReference type="InterPro" id="IPR019775">
    <property type="entry name" value="WD40_repeat_CS"/>
</dbReference>
<feature type="repeat" description="WD" evidence="3">
    <location>
        <begin position="1327"/>
        <end position="1368"/>
    </location>
</feature>
<comment type="caution">
    <text evidence="6">The sequence shown here is derived from an EMBL/GenBank/DDBJ whole genome shotgun (WGS) entry which is preliminary data.</text>
</comment>
<feature type="repeat" description="WD" evidence="3">
    <location>
        <begin position="1192"/>
        <end position="1226"/>
    </location>
</feature>
<dbReference type="PROSITE" id="PS50082">
    <property type="entry name" value="WD_REPEATS_2"/>
    <property type="match status" value="14"/>
</dbReference>
<name>A0A841CMN0_9PSEU</name>
<dbReference type="Gene3D" id="2.130.10.10">
    <property type="entry name" value="YVTN repeat-like/Quinoprotein amine dehydrogenase"/>
    <property type="match status" value="4"/>
</dbReference>
<dbReference type="InterPro" id="IPR049052">
    <property type="entry name" value="nSTAND1"/>
</dbReference>
<feature type="repeat" description="WD" evidence="3">
    <location>
        <begin position="788"/>
        <end position="829"/>
    </location>
</feature>
<feature type="repeat" description="WD" evidence="3">
    <location>
        <begin position="834"/>
        <end position="875"/>
    </location>
</feature>
<feature type="repeat" description="WD" evidence="3">
    <location>
        <begin position="1056"/>
        <end position="1097"/>
    </location>
</feature>
<dbReference type="InterPro" id="IPR015943">
    <property type="entry name" value="WD40/YVTN_repeat-like_dom_sf"/>
</dbReference>
<dbReference type="PANTHER" id="PTHR19879">
    <property type="entry name" value="TRANSCRIPTION INITIATION FACTOR TFIID"/>
    <property type="match status" value="1"/>
</dbReference>
<dbReference type="Gene3D" id="3.40.50.1460">
    <property type="match status" value="1"/>
</dbReference>
<feature type="repeat" description="WD" evidence="3">
    <location>
        <begin position="1372"/>
        <end position="1411"/>
    </location>
</feature>
<dbReference type="PANTHER" id="PTHR19879:SF9">
    <property type="entry name" value="TRANSCRIPTION INITIATION FACTOR TFIID SUBUNIT 5"/>
    <property type="match status" value="1"/>
</dbReference>
<dbReference type="Gene3D" id="3.40.50.300">
    <property type="entry name" value="P-loop containing nucleotide triphosphate hydrolases"/>
    <property type="match status" value="1"/>
</dbReference>
<evidence type="ECO:0000256" key="2">
    <source>
        <dbReference type="ARBA" id="ARBA00022737"/>
    </source>
</evidence>
<feature type="domain" description="Novel STAND NTPase 1" evidence="5">
    <location>
        <begin position="272"/>
        <end position="647"/>
    </location>
</feature>
<feature type="repeat" description="WD" evidence="3">
    <location>
        <begin position="1282"/>
        <end position="1316"/>
    </location>
</feature>
<evidence type="ECO:0000256" key="3">
    <source>
        <dbReference type="PROSITE-ProRule" id="PRU00221"/>
    </source>
</evidence>
<proteinExistence type="predicted"/>
<dbReference type="PROSITE" id="PS50294">
    <property type="entry name" value="WD_REPEATS_REGION"/>
    <property type="match status" value="13"/>
</dbReference>
<evidence type="ECO:0000256" key="4">
    <source>
        <dbReference type="SAM" id="MobiDB-lite"/>
    </source>
</evidence>
<feature type="repeat" description="WD" evidence="3">
    <location>
        <begin position="923"/>
        <end position="954"/>
    </location>
</feature>
<keyword evidence="2" id="KW-0677">Repeat</keyword>
<dbReference type="PROSITE" id="PS00678">
    <property type="entry name" value="WD_REPEATS_1"/>
    <property type="match status" value="10"/>
</dbReference>
<gene>
    <name evidence="6" type="ORF">FHS29_004988</name>
</gene>
<evidence type="ECO:0000313" key="7">
    <source>
        <dbReference type="Proteomes" id="UP000547510"/>
    </source>
</evidence>
<feature type="repeat" description="WD" evidence="3">
    <location>
        <begin position="1011"/>
        <end position="1052"/>
    </location>
</feature>
<feature type="repeat" description="WD" evidence="3">
    <location>
        <begin position="1102"/>
        <end position="1135"/>
    </location>
</feature>
<feature type="region of interest" description="Disordered" evidence="4">
    <location>
        <begin position="244"/>
        <end position="272"/>
    </location>
</feature>
<evidence type="ECO:0000256" key="1">
    <source>
        <dbReference type="ARBA" id="ARBA00022574"/>
    </source>
</evidence>
<dbReference type="SUPFAM" id="SSF52540">
    <property type="entry name" value="P-loop containing nucleoside triphosphate hydrolases"/>
    <property type="match status" value="1"/>
</dbReference>
<sequence length="1440" mass="154678">MADPSRLLAVEGTRVVVVATARHVSGSLLPDVPAAESTARDLARVYTERCGVAESGLTVLLDPPGPRELGERLLAVAAEATEVLVVHFVGHGVVGPDNELYLATHATDDPARGLVHHRALRYAELRDVVERCPARSVLMVLDCCFSGRAGGVDPARRTLAESVRDGVYQLASAGADETAWAPVGSPHTAFSGELIRLLDEGDPFGPRSLTLDHVFEELSSRLTERGYPRPLRYATGRAPQWRIADNPAWRAPRTPAGPPAGPDSPTTGDRPPYRGLAYFRREDAEFFFGRDELSRDLVERLGDDGPLLVLGPSGAGKSSVLRAGLAASVERLPGWACRVVTPGPDPFGPLALWLAQRGRTPVGELRKALRDNPDELAVRLRAEARASGERVVLVVDQFEELFTTVTDVDTRLAYVRALVRASEARTSVVLGVRAGYFGHCARYPDLLPALGRPVVVAPLTAAQLREVIAEPARKAGLELEPGLVERLLTDLGDRPGALPLLSHALLKTWEKREGRRLTLAGYQQTGGIQQAVARTADAVYDSLEPESRDVARRLLLRLVRIGDTDDLRRRVPQSELVLDERARSVLDAFVHARLVNVDQDAAEIAHEALLRAWPRLRGWITADRAGLLVRQQLAEAAENWRRHGHDSEFLYRSNRLAEVSAWQRERQSHDPVGEVESAFLAASRQRRRVKSRRKRTAVAVLAVMLVLAASAAVYATGQQRVAAEQQRDAESSRNTALSLLIARTSADVRHTDPTLAMQLGVAAYRTARTADARSALLSSVTIPAPAVVTGHANAVDGAAFDASSGVLVTGSEDFDGKLWDVESDRRHPRLLGTLSGHRGYVFDVAVSSRGGIAATASGDRTARLWDIRDPRAPKPIATLAEHTGAVRGVAFSPDGSYVATASADGTARLWDVRTETPRPVAVLRGHTENVRGVAFSGTTLATTSADRTVKLWNVAEPAEPVELSTVVGHGDVVRVAAFSREGTLMATASNDRTVKLWDVADPTGPRLRATLTGHGDTVRGVAFSRDGTIVATASGDKTTKLWDIRNPDQPVVVANLAGHSNAVNAVAFGRDGRTLATASADRTVKLWDVGDPSHPATLVRPLSGHQAAVRGVVFSPDRKTLATTSEDGVARLWDVTVVGRPAPLGELVGHTRMVNSASFSPDGRLLVTASDDRTARLWDVADRTKPEFLGVLEGHADTVKGAVFNHDGTIVVTASGDRTGKLWNVRYPRQPQPLGALVDHDNYLYALAISPDGRTVATGSEDRTVKLWDVTDPRRPVLRSTVGGYGAPVHGVAFSPDGNLLASVSADQTAKLTDVSDPGDPVESATLEGHIAPVYAVAFGPDGKTLATASDDRTAKIWDIADTRRPRVTATLAGHGGTVSAVAFGEGLLATGSWDRTAQLWHTDEEEVAGLVCATVNTRVTDQEWSQLLPDVPRRASCPE</sequence>
<protein>
    <submittedName>
        <fullName evidence="6">WD40 repeat protein</fullName>
    </submittedName>
</protein>
<dbReference type="InterPro" id="IPR036322">
    <property type="entry name" value="WD40_repeat_dom_sf"/>
</dbReference>
<dbReference type="Proteomes" id="UP000547510">
    <property type="component" value="Unassembled WGS sequence"/>
</dbReference>
<dbReference type="EMBL" id="JACHJN010000008">
    <property type="protein sequence ID" value="MBB5958380.1"/>
    <property type="molecule type" value="Genomic_DNA"/>
</dbReference>
<feature type="repeat" description="WD" evidence="3">
    <location>
        <begin position="966"/>
        <end position="999"/>
    </location>
</feature>
<evidence type="ECO:0000313" key="6">
    <source>
        <dbReference type="EMBL" id="MBB5958380.1"/>
    </source>
</evidence>
<feature type="repeat" description="WD" evidence="3">
    <location>
        <begin position="1147"/>
        <end position="1180"/>
    </location>
</feature>
<feature type="repeat" description="WD" evidence="3">
    <location>
        <begin position="879"/>
        <end position="920"/>
    </location>
</feature>
<keyword evidence="1 3" id="KW-0853">WD repeat</keyword>
<organism evidence="6 7">
    <name type="scientific">Saccharothrix tamanrassetensis</name>
    <dbReference type="NCBI Taxonomy" id="1051531"/>
    <lineage>
        <taxon>Bacteria</taxon>
        <taxon>Bacillati</taxon>
        <taxon>Actinomycetota</taxon>
        <taxon>Actinomycetes</taxon>
        <taxon>Pseudonocardiales</taxon>
        <taxon>Pseudonocardiaceae</taxon>
        <taxon>Saccharothrix</taxon>
    </lineage>
</organism>
<dbReference type="SMART" id="SM00320">
    <property type="entry name" value="WD40"/>
    <property type="match status" value="14"/>
</dbReference>
<reference evidence="6 7" key="1">
    <citation type="submission" date="2020-08" db="EMBL/GenBank/DDBJ databases">
        <title>Genomic Encyclopedia of Type Strains, Phase III (KMG-III): the genomes of soil and plant-associated and newly described type strains.</title>
        <authorList>
            <person name="Whitman W."/>
        </authorList>
    </citation>
    <scope>NUCLEOTIDE SEQUENCE [LARGE SCALE GENOMIC DNA]</scope>
    <source>
        <strain evidence="6 7">CECT 8640</strain>
    </source>
</reference>
<dbReference type="SUPFAM" id="SSF50978">
    <property type="entry name" value="WD40 repeat-like"/>
    <property type="match status" value="2"/>
</dbReference>
<dbReference type="PRINTS" id="PR00320">
    <property type="entry name" value="GPROTEINBRPT"/>
</dbReference>
<dbReference type="NCBIfam" id="NF047832">
    <property type="entry name" value="caspase_w_EACC1"/>
    <property type="match status" value="1"/>
</dbReference>
<dbReference type="InterPro" id="IPR020472">
    <property type="entry name" value="WD40_PAC1"/>
</dbReference>
<feature type="repeat" description="WD" evidence="3">
    <location>
        <begin position="1237"/>
        <end position="1270"/>
    </location>
</feature>
<dbReference type="Pfam" id="PF20703">
    <property type="entry name" value="nSTAND1"/>
    <property type="match status" value="1"/>
</dbReference>
<dbReference type="Pfam" id="PF00400">
    <property type="entry name" value="WD40"/>
    <property type="match status" value="14"/>
</dbReference>